<comment type="caution">
    <text evidence="1">The sequence shown here is derived from an EMBL/GenBank/DDBJ whole genome shotgun (WGS) entry which is preliminary data.</text>
</comment>
<evidence type="ECO:0000313" key="2">
    <source>
        <dbReference type="Proteomes" id="UP000265875"/>
    </source>
</evidence>
<gene>
    <name evidence="1" type="ORF">D0894_05365</name>
</gene>
<dbReference type="AlphaFoldDB" id="A0A399MBL5"/>
<accession>A0A399MBL5</accession>
<dbReference type="EMBL" id="QWLL01000011">
    <property type="protein sequence ID" value="RII79198.1"/>
    <property type="molecule type" value="Genomic_DNA"/>
</dbReference>
<organism evidence="1 2">
    <name type="scientific">Pseudomonas monteilii</name>
    <dbReference type="NCBI Taxonomy" id="76759"/>
    <lineage>
        <taxon>Bacteria</taxon>
        <taxon>Pseudomonadati</taxon>
        <taxon>Pseudomonadota</taxon>
        <taxon>Gammaproteobacteria</taxon>
        <taxon>Pseudomonadales</taxon>
        <taxon>Pseudomonadaceae</taxon>
        <taxon>Pseudomonas</taxon>
    </lineage>
</organism>
<dbReference type="RefSeq" id="WP_119369013.1">
    <property type="nucleotide sequence ID" value="NZ_QWLL01000011.1"/>
</dbReference>
<dbReference type="Proteomes" id="UP000265875">
    <property type="component" value="Unassembled WGS sequence"/>
</dbReference>
<name>A0A399MBL5_9PSED</name>
<evidence type="ECO:0000313" key="1">
    <source>
        <dbReference type="EMBL" id="RII79198.1"/>
    </source>
</evidence>
<proteinExistence type="predicted"/>
<sequence>MEHMLHLIGAEQNPCDEETIISLREIIRQIGRAKHQLPRQRDPASPGRLAATLSAFEIRRKHL</sequence>
<reference evidence="1 2" key="1">
    <citation type="submission" date="2018-08" db="EMBL/GenBank/DDBJ databases">
        <title>Draft genome sequence of the cyanotroph, Pseudomonas monteilii BCN3.</title>
        <authorList>
            <person name="Jones L.B."/>
            <person name="Kunz D.A."/>
        </authorList>
    </citation>
    <scope>NUCLEOTIDE SEQUENCE [LARGE SCALE GENOMIC DNA]</scope>
    <source>
        <strain evidence="1 2">BCN3</strain>
    </source>
</reference>
<protein>
    <submittedName>
        <fullName evidence="1">Uncharacterized protein</fullName>
    </submittedName>
</protein>